<protein>
    <submittedName>
        <fullName evidence="1">Uncharacterized protein</fullName>
    </submittedName>
</protein>
<evidence type="ECO:0000313" key="1">
    <source>
        <dbReference type="EMBL" id="KAH3754582.1"/>
    </source>
</evidence>
<name>A0A9D4DV69_DREPO</name>
<dbReference type="AlphaFoldDB" id="A0A9D4DV69"/>
<dbReference type="Proteomes" id="UP000828390">
    <property type="component" value="Unassembled WGS sequence"/>
</dbReference>
<proteinExistence type="predicted"/>
<gene>
    <name evidence="1" type="ORF">DPMN_189259</name>
</gene>
<dbReference type="EMBL" id="JAIWYP010000010">
    <property type="protein sequence ID" value="KAH3754582.1"/>
    <property type="molecule type" value="Genomic_DNA"/>
</dbReference>
<accession>A0A9D4DV69</accession>
<keyword evidence="2" id="KW-1185">Reference proteome</keyword>
<reference evidence="1" key="1">
    <citation type="journal article" date="2019" name="bioRxiv">
        <title>The Genome of the Zebra Mussel, Dreissena polymorpha: A Resource for Invasive Species Research.</title>
        <authorList>
            <person name="McCartney M.A."/>
            <person name="Auch B."/>
            <person name="Kono T."/>
            <person name="Mallez S."/>
            <person name="Zhang Y."/>
            <person name="Obille A."/>
            <person name="Becker A."/>
            <person name="Abrahante J.E."/>
            <person name="Garbe J."/>
            <person name="Badalamenti J.P."/>
            <person name="Herman A."/>
            <person name="Mangelson H."/>
            <person name="Liachko I."/>
            <person name="Sullivan S."/>
            <person name="Sone E.D."/>
            <person name="Koren S."/>
            <person name="Silverstein K.A.T."/>
            <person name="Beckman K.B."/>
            <person name="Gohl D.M."/>
        </authorList>
    </citation>
    <scope>NUCLEOTIDE SEQUENCE</scope>
    <source>
        <strain evidence="1">Duluth1</strain>
        <tissue evidence="1">Whole animal</tissue>
    </source>
</reference>
<organism evidence="1 2">
    <name type="scientific">Dreissena polymorpha</name>
    <name type="common">Zebra mussel</name>
    <name type="synonym">Mytilus polymorpha</name>
    <dbReference type="NCBI Taxonomy" id="45954"/>
    <lineage>
        <taxon>Eukaryota</taxon>
        <taxon>Metazoa</taxon>
        <taxon>Spiralia</taxon>
        <taxon>Lophotrochozoa</taxon>
        <taxon>Mollusca</taxon>
        <taxon>Bivalvia</taxon>
        <taxon>Autobranchia</taxon>
        <taxon>Heteroconchia</taxon>
        <taxon>Euheterodonta</taxon>
        <taxon>Imparidentia</taxon>
        <taxon>Neoheterodontei</taxon>
        <taxon>Myida</taxon>
        <taxon>Dreissenoidea</taxon>
        <taxon>Dreissenidae</taxon>
        <taxon>Dreissena</taxon>
    </lineage>
</organism>
<reference evidence="1" key="2">
    <citation type="submission" date="2020-11" db="EMBL/GenBank/DDBJ databases">
        <authorList>
            <person name="McCartney M.A."/>
            <person name="Auch B."/>
            <person name="Kono T."/>
            <person name="Mallez S."/>
            <person name="Becker A."/>
            <person name="Gohl D.M."/>
            <person name="Silverstein K.A.T."/>
            <person name="Koren S."/>
            <person name="Bechman K.B."/>
            <person name="Herman A."/>
            <person name="Abrahante J.E."/>
            <person name="Garbe J."/>
        </authorList>
    </citation>
    <scope>NUCLEOTIDE SEQUENCE</scope>
    <source>
        <strain evidence="1">Duluth1</strain>
        <tissue evidence="1">Whole animal</tissue>
    </source>
</reference>
<comment type="caution">
    <text evidence="1">The sequence shown here is derived from an EMBL/GenBank/DDBJ whole genome shotgun (WGS) entry which is preliminary data.</text>
</comment>
<sequence length="54" mass="6263">MSTIAREVRNTEQVVRHIRFFENTTSGMAFPQNPKDYYHWNAHLTNAPDGVNPC</sequence>
<evidence type="ECO:0000313" key="2">
    <source>
        <dbReference type="Proteomes" id="UP000828390"/>
    </source>
</evidence>